<evidence type="ECO:0000313" key="1">
    <source>
        <dbReference type="EMBL" id="RGB68027.1"/>
    </source>
</evidence>
<feature type="non-terminal residue" evidence="1">
    <location>
        <position position="48"/>
    </location>
</feature>
<dbReference type="Proteomes" id="UP000261140">
    <property type="component" value="Unassembled WGS sequence"/>
</dbReference>
<dbReference type="EMBL" id="QVEQ01000018">
    <property type="protein sequence ID" value="RGB68027.1"/>
    <property type="molecule type" value="Genomic_DNA"/>
</dbReference>
<sequence length="48" mass="5202">MYYALFGISKNDPAPINPEQFANSVLGLNLKMLPLCSDGSILGLTVFQ</sequence>
<gene>
    <name evidence="1" type="ORF">DWZ89_12810</name>
</gene>
<accession>A0A3E2T135</accession>
<dbReference type="AlphaFoldDB" id="A0A3E2T135"/>
<comment type="caution">
    <text evidence="1">The sequence shown here is derived from an EMBL/GenBank/DDBJ whole genome shotgun (WGS) entry which is preliminary data.</text>
</comment>
<organism evidence="1 2">
    <name type="scientific">Faecalibacterium prausnitzii</name>
    <dbReference type="NCBI Taxonomy" id="853"/>
    <lineage>
        <taxon>Bacteria</taxon>
        <taxon>Bacillati</taxon>
        <taxon>Bacillota</taxon>
        <taxon>Clostridia</taxon>
        <taxon>Eubacteriales</taxon>
        <taxon>Oscillospiraceae</taxon>
        <taxon>Faecalibacterium</taxon>
    </lineage>
</organism>
<evidence type="ECO:0000313" key="2">
    <source>
        <dbReference type="Proteomes" id="UP000261140"/>
    </source>
</evidence>
<protein>
    <submittedName>
        <fullName evidence="1">Zn peptidase</fullName>
    </submittedName>
</protein>
<proteinExistence type="predicted"/>
<name>A0A3E2T135_9FIRM</name>
<reference evidence="1 2" key="1">
    <citation type="submission" date="2018-08" db="EMBL/GenBank/DDBJ databases">
        <title>A genome reference for cultivated species of the human gut microbiota.</title>
        <authorList>
            <person name="Zou Y."/>
            <person name="Xue W."/>
            <person name="Luo G."/>
        </authorList>
    </citation>
    <scope>NUCLEOTIDE SEQUENCE [LARGE SCALE GENOMIC DNA]</scope>
    <source>
        <strain evidence="1 2">AF36-11AT</strain>
    </source>
</reference>